<sequence>MREREEAWVGDAVLALYMRELILKEQGCMDGEMFVRCTSNDFLRNKGNPTSVEAEIGRIYQDEGLQSAFDWMERELLPVLRMQEKNHQNRMAQRPGKRRKKK</sequence>
<dbReference type="InterPro" id="IPR036389">
    <property type="entry name" value="RNase_III_sf"/>
</dbReference>
<dbReference type="Proteomes" id="UP000557872">
    <property type="component" value="Unassembled WGS sequence"/>
</dbReference>
<dbReference type="GO" id="GO:0004525">
    <property type="term" value="F:ribonuclease III activity"/>
    <property type="evidence" value="ECO:0007669"/>
    <property type="project" value="InterPro"/>
</dbReference>
<feature type="region of interest" description="Disordered" evidence="1">
    <location>
        <begin position="83"/>
        <end position="102"/>
    </location>
</feature>
<reference evidence="2 3" key="1">
    <citation type="submission" date="2020-07" db="EMBL/GenBank/DDBJ databases">
        <title>Roseicoccus Jingziensis gen. nov., sp. nov., isolated from coastal seawater.</title>
        <authorList>
            <person name="Feng X."/>
        </authorList>
    </citation>
    <scope>NUCLEOTIDE SEQUENCE [LARGE SCALE GENOMIC DNA]</scope>
    <source>
        <strain evidence="2 3">N1E253</strain>
    </source>
</reference>
<name>A0A851GMI7_9BACT</name>
<proteinExistence type="predicted"/>
<dbReference type="SUPFAM" id="SSF69065">
    <property type="entry name" value="RNase III domain-like"/>
    <property type="match status" value="1"/>
</dbReference>
<accession>A0A851GMI7</accession>
<evidence type="ECO:0000256" key="1">
    <source>
        <dbReference type="SAM" id="MobiDB-lite"/>
    </source>
</evidence>
<organism evidence="2 3">
    <name type="scientific">Oceaniferula marina</name>
    <dbReference type="NCBI Taxonomy" id="2748318"/>
    <lineage>
        <taxon>Bacteria</taxon>
        <taxon>Pseudomonadati</taxon>
        <taxon>Verrucomicrobiota</taxon>
        <taxon>Verrucomicrobiia</taxon>
        <taxon>Verrucomicrobiales</taxon>
        <taxon>Verrucomicrobiaceae</taxon>
        <taxon>Oceaniferula</taxon>
    </lineage>
</organism>
<dbReference type="GO" id="GO:0006396">
    <property type="term" value="P:RNA processing"/>
    <property type="evidence" value="ECO:0007669"/>
    <property type="project" value="InterPro"/>
</dbReference>
<evidence type="ECO:0000313" key="2">
    <source>
        <dbReference type="EMBL" id="NWK56355.1"/>
    </source>
</evidence>
<dbReference type="AlphaFoldDB" id="A0A851GMI7"/>
<gene>
    <name evidence="2" type="ORF">HW115_12095</name>
</gene>
<comment type="caution">
    <text evidence="2">The sequence shown here is derived from an EMBL/GenBank/DDBJ whole genome shotgun (WGS) entry which is preliminary data.</text>
</comment>
<evidence type="ECO:0000313" key="3">
    <source>
        <dbReference type="Proteomes" id="UP000557872"/>
    </source>
</evidence>
<keyword evidence="3" id="KW-1185">Reference proteome</keyword>
<protein>
    <recommendedName>
        <fullName evidence="4">RNase III domain-containing protein</fullName>
    </recommendedName>
</protein>
<evidence type="ECO:0008006" key="4">
    <source>
        <dbReference type="Google" id="ProtNLM"/>
    </source>
</evidence>
<dbReference type="EMBL" id="JACBAZ010000004">
    <property type="protein sequence ID" value="NWK56355.1"/>
    <property type="molecule type" value="Genomic_DNA"/>
</dbReference>